<evidence type="ECO:0000313" key="2">
    <source>
        <dbReference type="Proteomes" id="UP001281761"/>
    </source>
</evidence>
<comment type="caution">
    <text evidence="1">The sequence shown here is derived from an EMBL/GenBank/DDBJ whole genome shotgun (WGS) entry which is preliminary data.</text>
</comment>
<keyword evidence="2" id="KW-1185">Reference proteome</keyword>
<protein>
    <submittedName>
        <fullName evidence="1">Uncharacterized protein</fullName>
    </submittedName>
</protein>
<dbReference type="EMBL" id="JARBJD010000041">
    <property type="protein sequence ID" value="KAK2958061.1"/>
    <property type="molecule type" value="Genomic_DNA"/>
</dbReference>
<gene>
    <name evidence="1" type="ORF">BLNAU_6988</name>
</gene>
<name>A0ABQ9Y2T9_9EUKA</name>
<sequence>MPFIAFGKRAEISVEFNQVFLHPSHASLLHLLTHIITYSSTLPSILPFNLHQSAQSLTTKIQSGIRRAVSLPNIVEGEDSQSVSLHVLLTSQQDNAKSVYNTISTRIQQQIDDGLVCDLYAMLNKTSGPSENEQLVLQPNEENDNTQQDTHLSTFLKFIATHPHPPLHQIAPVSNHNASCLTHSLLSQLRWEGDLSLCYPLHESILSHRHVLLEMVISCIQHCPDFDLNERFQLVNDILSDEMRWIAVNVTLTPQHNLQKPFIVPFRHLIHHLLLIARIQESILTWKQQI</sequence>
<proteinExistence type="predicted"/>
<evidence type="ECO:0000313" key="1">
    <source>
        <dbReference type="EMBL" id="KAK2958061.1"/>
    </source>
</evidence>
<organism evidence="1 2">
    <name type="scientific">Blattamonas nauphoetae</name>
    <dbReference type="NCBI Taxonomy" id="2049346"/>
    <lineage>
        <taxon>Eukaryota</taxon>
        <taxon>Metamonada</taxon>
        <taxon>Preaxostyla</taxon>
        <taxon>Oxymonadida</taxon>
        <taxon>Blattamonas</taxon>
    </lineage>
</organism>
<reference evidence="1 2" key="1">
    <citation type="journal article" date="2022" name="bioRxiv">
        <title>Genomics of Preaxostyla Flagellates Illuminates Evolutionary Transitions and the Path Towards Mitochondrial Loss.</title>
        <authorList>
            <person name="Novak L.V.F."/>
            <person name="Treitli S.C."/>
            <person name="Pyrih J."/>
            <person name="Halakuc P."/>
            <person name="Pipaliya S.V."/>
            <person name="Vacek V."/>
            <person name="Brzon O."/>
            <person name="Soukal P."/>
            <person name="Eme L."/>
            <person name="Dacks J.B."/>
            <person name="Karnkowska A."/>
            <person name="Elias M."/>
            <person name="Hampl V."/>
        </authorList>
    </citation>
    <scope>NUCLEOTIDE SEQUENCE [LARGE SCALE GENOMIC DNA]</scope>
    <source>
        <strain evidence="1">NAU3</strain>
        <tissue evidence="1">Gut</tissue>
    </source>
</reference>
<accession>A0ABQ9Y2T9</accession>
<dbReference type="Proteomes" id="UP001281761">
    <property type="component" value="Unassembled WGS sequence"/>
</dbReference>